<dbReference type="Gene3D" id="3.90.180.10">
    <property type="entry name" value="Medium-chain alcohol dehydrogenases, catalytic domain"/>
    <property type="match status" value="1"/>
</dbReference>
<reference evidence="4 5" key="1">
    <citation type="submission" date="2019-06" db="EMBL/GenBank/DDBJ databases">
        <title>Sequencing the genomes of 1000 actinobacteria strains.</title>
        <authorList>
            <person name="Klenk H.-P."/>
        </authorList>
    </citation>
    <scope>NUCLEOTIDE SEQUENCE [LARGE SCALE GENOMIC DNA]</scope>
    <source>
        <strain evidence="4 5">DSM 18031</strain>
    </source>
</reference>
<dbReference type="AlphaFoldDB" id="A0A543HXN7"/>
<keyword evidence="1" id="KW-0521">NADP</keyword>
<dbReference type="Pfam" id="PF00107">
    <property type="entry name" value="ADH_zinc_N"/>
    <property type="match status" value="1"/>
</dbReference>
<name>A0A543HXN7_9MICO</name>
<comment type="caution">
    <text evidence="4">The sequence shown here is derived from an EMBL/GenBank/DDBJ whole genome shotgun (WGS) entry which is preliminary data.</text>
</comment>
<dbReference type="Gene3D" id="3.40.50.720">
    <property type="entry name" value="NAD(P)-binding Rossmann-like Domain"/>
    <property type="match status" value="1"/>
</dbReference>
<dbReference type="InterPro" id="IPR020843">
    <property type="entry name" value="ER"/>
</dbReference>
<accession>A0A543HXN7</accession>
<dbReference type="GO" id="GO:0070402">
    <property type="term" value="F:NADPH binding"/>
    <property type="evidence" value="ECO:0007669"/>
    <property type="project" value="TreeGrafter"/>
</dbReference>
<dbReference type="NCBIfam" id="TIGR02824">
    <property type="entry name" value="quinone_pig3"/>
    <property type="match status" value="1"/>
</dbReference>
<organism evidence="4 5">
    <name type="scientific">Klugiella xanthotipulae</name>
    <dbReference type="NCBI Taxonomy" id="244735"/>
    <lineage>
        <taxon>Bacteria</taxon>
        <taxon>Bacillati</taxon>
        <taxon>Actinomycetota</taxon>
        <taxon>Actinomycetes</taxon>
        <taxon>Micrococcales</taxon>
        <taxon>Microbacteriaceae</taxon>
        <taxon>Klugiella</taxon>
    </lineage>
</organism>
<dbReference type="GO" id="GO:0008270">
    <property type="term" value="F:zinc ion binding"/>
    <property type="evidence" value="ECO:0007669"/>
    <property type="project" value="InterPro"/>
</dbReference>
<dbReference type="OrthoDB" id="3175656at2"/>
<sequence length="326" mass="33998">MRVAVYTGAGGPEVIRMEERSDAYPASGEVAIRVAAAGLNRADVQQRRGLYPPPQGITDVPGLEVSGQIDSLGTGVTSFSVGDEVCALLAGGGYAERVVCPVDQVVPLPAAVSLRDAAALPEAAATVYSNLVMEAGVRAGDIVLVHGGAGGIGTMAVQLLRALGATCIVTAGSPEKLEVARTLGADVLINHRSEDFEARVHEATGGRGVDVILDVVGAAYLQRNINCLATGGRLVIIGLTRGAVAEINLRDLMTKRLRVIGTTLRARPTDEKAAIMREVVKRVWPLVAAGQIRPLVDRVFPLVEVAAAQEYFDSGSHTGKILLVNG</sequence>
<proteinExistence type="predicted"/>
<evidence type="ECO:0000259" key="3">
    <source>
        <dbReference type="SMART" id="SM00829"/>
    </source>
</evidence>
<protein>
    <submittedName>
        <fullName evidence="4">Putative PIG3 family NAD(P)H quinone oxidoreductase</fullName>
    </submittedName>
</protein>
<dbReference type="InterPro" id="IPR013149">
    <property type="entry name" value="ADH-like_C"/>
</dbReference>
<keyword evidence="2" id="KW-0560">Oxidoreductase</keyword>
<dbReference type="InterPro" id="IPR014189">
    <property type="entry name" value="Quinone_OxRdtase_PIG3"/>
</dbReference>
<dbReference type="Pfam" id="PF08240">
    <property type="entry name" value="ADH_N"/>
    <property type="match status" value="1"/>
</dbReference>
<dbReference type="EMBL" id="VFPN01000002">
    <property type="protein sequence ID" value="TQM63124.1"/>
    <property type="molecule type" value="Genomic_DNA"/>
</dbReference>
<keyword evidence="5" id="KW-1185">Reference proteome</keyword>
<dbReference type="PANTHER" id="PTHR48106">
    <property type="entry name" value="QUINONE OXIDOREDUCTASE PIG3-RELATED"/>
    <property type="match status" value="1"/>
</dbReference>
<gene>
    <name evidence="4" type="ORF">FB466_1376</name>
</gene>
<dbReference type="SUPFAM" id="SSF50129">
    <property type="entry name" value="GroES-like"/>
    <property type="match status" value="1"/>
</dbReference>
<dbReference type="PANTHER" id="PTHR48106:SF8">
    <property type="entry name" value="OS02G0805600 PROTEIN"/>
    <property type="match status" value="1"/>
</dbReference>
<dbReference type="SMART" id="SM00829">
    <property type="entry name" value="PKS_ER"/>
    <property type="match status" value="1"/>
</dbReference>
<dbReference type="InterPro" id="IPR011032">
    <property type="entry name" value="GroES-like_sf"/>
</dbReference>
<dbReference type="GO" id="GO:0016651">
    <property type="term" value="F:oxidoreductase activity, acting on NAD(P)H"/>
    <property type="evidence" value="ECO:0007669"/>
    <property type="project" value="TreeGrafter"/>
</dbReference>
<feature type="domain" description="Enoyl reductase (ER)" evidence="3">
    <location>
        <begin position="10"/>
        <end position="323"/>
    </location>
</feature>
<dbReference type="InterPro" id="IPR013154">
    <property type="entry name" value="ADH-like_N"/>
</dbReference>
<evidence type="ECO:0000313" key="5">
    <source>
        <dbReference type="Proteomes" id="UP000318331"/>
    </source>
</evidence>
<evidence type="ECO:0000313" key="4">
    <source>
        <dbReference type="EMBL" id="TQM63124.1"/>
    </source>
</evidence>
<evidence type="ECO:0000256" key="2">
    <source>
        <dbReference type="ARBA" id="ARBA00023002"/>
    </source>
</evidence>
<dbReference type="Proteomes" id="UP000318331">
    <property type="component" value="Unassembled WGS sequence"/>
</dbReference>
<dbReference type="PROSITE" id="PS01162">
    <property type="entry name" value="QOR_ZETA_CRYSTAL"/>
    <property type="match status" value="1"/>
</dbReference>
<dbReference type="SUPFAM" id="SSF51735">
    <property type="entry name" value="NAD(P)-binding Rossmann-fold domains"/>
    <property type="match status" value="1"/>
</dbReference>
<evidence type="ECO:0000256" key="1">
    <source>
        <dbReference type="ARBA" id="ARBA00022857"/>
    </source>
</evidence>
<dbReference type="InterPro" id="IPR036291">
    <property type="entry name" value="NAD(P)-bd_dom_sf"/>
</dbReference>
<dbReference type="InterPro" id="IPR002364">
    <property type="entry name" value="Quin_OxRdtase/zeta-crystal_CS"/>
</dbReference>
<dbReference type="CDD" id="cd05276">
    <property type="entry name" value="p53_inducible_oxidoreductase"/>
    <property type="match status" value="1"/>
</dbReference>
<dbReference type="RefSeq" id="WP_141917048.1">
    <property type="nucleotide sequence ID" value="NZ_BAAAYS010000002.1"/>
</dbReference>